<keyword evidence="2" id="KW-0479">Metal-binding</keyword>
<dbReference type="PROSITE" id="PS00523">
    <property type="entry name" value="SULFATASE_1"/>
    <property type="match status" value="1"/>
</dbReference>
<proteinExistence type="inferred from homology"/>
<dbReference type="RefSeq" id="WP_307264806.1">
    <property type="nucleotide sequence ID" value="NZ_JAUSVL010000001.1"/>
</dbReference>
<evidence type="ECO:0000313" key="6">
    <source>
        <dbReference type="Proteomes" id="UP001238163"/>
    </source>
</evidence>
<keyword evidence="6" id="KW-1185">Reference proteome</keyword>
<evidence type="ECO:0000256" key="2">
    <source>
        <dbReference type="ARBA" id="ARBA00022723"/>
    </source>
</evidence>
<dbReference type="GO" id="GO:0046872">
    <property type="term" value="F:metal ion binding"/>
    <property type="evidence" value="ECO:0007669"/>
    <property type="project" value="UniProtKB-KW"/>
</dbReference>
<evidence type="ECO:0000256" key="1">
    <source>
        <dbReference type="ARBA" id="ARBA00008779"/>
    </source>
</evidence>
<comment type="similarity">
    <text evidence="1">Belongs to the sulfatase family.</text>
</comment>
<gene>
    <name evidence="5" type="ORF">J3R75_003783</name>
</gene>
<evidence type="ECO:0000313" key="5">
    <source>
        <dbReference type="EMBL" id="MDQ0291676.1"/>
    </source>
</evidence>
<name>A0AAE3VJW8_9BACT</name>
<dbReference type="EMBL" id="JAUSVL010000001">
    <property type="protein sequence ID" value="MDQ0291676.1"/>
    <property type="molecule type" value="Genomic_DNA"/>
</dbReference>
<keyword evidence="3" id="KW-0378">Hydrolase</keyword>
<dbReference type="PANTHER" id="PTHR45953:SF1">
    <property type="entry name" value="IDURONATE 2-SULFATASE"/>
    <property type="match status" value="1"/>
</dbReference>
<evidence type="ECO:0000256" key="3">
    <source>
        <dbReference type="ARBA" id="ARBA00022801"/>
    </source>
</evidence>
<dbReference type="InterPro" id="IPR017850">
    <property type="entry name" value="Alkaline_phosphatase_core_sf"/>
</dbReference>
<feature type="domain" description="Sulfatase N-terminal" evidence="4">
    <location>
        <begin position="5"/>
        <end position="359"/>
    </location>
</feature>
<dbReference type="CDD" id="cd16150">
    <property type="entry name" value="sulfatase_like"/>
    <property type="match status" value="1"/>
</dbReference>
<dbReference type="AlphaFoldDB" id="A0AAE3VJW8"/>
<comment type="caution">
    <text evidence="5">The sequence shown here is derived from an EMBL/GenBank/DDBJ whole genome shotgun (WGS) entry which is preliminary data.</text>
</comment>
<dbReference type="Pfam" id="PF00884">
    <property type="entry name" value="Sulfatase"/>
    <property type="match status" value="1"/>
</dbReference>
<accession>A0AAE3VJW8</accession>
<reference evidence="5" key="1">
    <citation type="submission" date="2023-07" db="EMBL/GenBank/DDBJ databases">
        <title>Genomic Encyclopedia of Type Strains, Phase IV (KMG-IV): sequencing the most valuable type-strain genomes for metagenomic binning, comparative biology and taxonomic classification.</title>
        <authorList>
            <person name="Goeker M."/>
        </authorList>
    </citation>
    <scope>NUCLEOTIDE SEQUENCE</scope>
    <source>
        <strain evidence="5">DSM 24202</strain>
    </source>
</reference>
<dbReference type="InterPro" id="IPR024607">
    <property type="entry name" value="Sulfatase_CS"/>
</dbReference>
<dbReference type="SUPFAM" id="SSF53649">
    <property type="entry name" value="Alkaline phosphatase-like"/>
    <property type="match status" value="1"/>
</dbReference>
<organism evidence="5 6">
    <name type="scientific">Oligosphaera ethanolica</name>
    <dbReference type="NCBI Taxonomy" id="760260"/>
    <lineage>
        <taxon>Bacteria</taxon>
        <taxon>Pseudomonadati</taxon>
        <taxon>Lentisphaerota</taxon>
        <taxon>Oligosphaeria</taxon>
        <taxon>Oligosphaerales</taxon>
        <taxon>Oligosphaeraceae</taxon>
        <taxon>Oligosphaera</taxon>
    </lineage>
</organism>
<protein>
    <submittedName>
        <fullName evidence="5">Arylsulfatase A-like enzyme</fullName>
    </submittedName>
</protein>
<dbReference type="Proteomes" id="UP001238163">
    <property type="component" value="Unassembled WGS sequence"/>
</dbReference>
<dbReference type="GO" id="GO:0005737">
    <property type="term" value="C:cytoplasm"/>
    <property type="evidence" value="ECO:0007669"/>
    <property type="project" value="TreeGrafter"/>
</dbReference>
<sequence>MPRQPNIIIFNPDQWRGDVMGHLGNPAAVTPFLDRLVADDAVSFRHAYCQNPVCTPSRCSFMTGWYPHVRGHRTMHHMLHAEHDETNLLRELKSHGYTVWWGGKNDLIPGGSTFSEHCDVHHRPDRAALKARGLTLRPGTHGTAPQWRGPKDGDNYYSFFCGKLDAGNEELYCDGDWAHVLAAIDFIRDYRSEQPFCLYLPLANPHPPYAVEEPYYSCTDRQKLPPRIPGIDDPAKPRLLQGIRDRQGLRNWPEERWNELRATYYGMCTRLDRQLELLVDALKDHGHYDDSALFLFADHGDFTGDYGLVEKTQNTFEDCLTRVPLIVKPPKDQPLSPGIRDGLVELVDFTETVYDLTHIDPGYDRFGMSLLPSLADPATPLRDAVFCEGGRRKGEMQSAETESSSAFDPEGLYWPRCSLQVLDDHPWHSKAVMCRTANAKYVYRLYEDDEFYDLTKDPAELHNAIDNPAYRDAIATLRERTLRWLVETADVVPRITDPR</sequence>
<dbReference type="Gene3D" id="3.40.720.10">
    <property type="entry name" value="Alkaline Phosphatase, subunit A"/>
    <property type="match status" value="1"/>
</dbReference>
<dbReference type="GO" id="GO:0004423">
    <property type="term" value="F:iduronate-2-sulfatase activity"/>
    <property type="evidence" value="ECO:0007669"/>
    <property type="project" value="TreeGrafter"/>
</dbReference>
<dbReference type="InterPro" id="IPR000917">
    <property type="entry name" value="Sulfatase_N"/>
</dbReference>
<dbReference type="PANTHER" id="PTHR45953">
    <property type="entry name" value="IDURONATE 2-SULFATASE"/>
    <property type="match status" value="1"/>
</dbReference>
<evidence type="ECO:0000259" key="4">
    <source>
        <dbReference type="Pfam" id="PF00884"/>
    </source>
</evidence>